<evidence type="ECO:0000313" key="3">
    <source>
        <dbReference type="EnsemblPlants" id="AUR62024203-RA:cds"/>
    </source>
</evidence>
<dbReference type="InterPro" id="IPR036242">
    <property type="entry name" value="Agglutinin_dom_sf"/>
</dbReference>
<evidence type="ECO:0000313" key="4">
    <source>
        <dbReference type="Proteomes" id="UP000596660"/>
    </source>
</evidence>
<dbReference type="KEGG" id="cqi:110712380"/>
<dbReference type="Proteomes" id="UP000596660">
    <property type="component" value="Unplaced"/>
</dbReference>
<dbReference type="Gramene" id="AUR62024203-RA">
    <property type="protein sequence ID" value="AUR62024203-RA:cds"/>
    <property type="gene ID" value="AUR62024203"/>
</dbReference>
<accession>A0A803M6Y0</accession>
<dbReference type="PANTHER" id="PTHR39244:SF5">
    <property type="entry name" value="NATTERIN-3-LIKE"/>
    <property type="match status" value="1"/>
</dbReference>
<feature type="region of interest" description="Disordered" evidence="1">
    <location>
        <begin position="496"/>
        <end position="525"/>
    </location>
</feature>
<dbReference type="PANTHER" id="PTHR39244">
    <property type="entry name" value="NATTERIN-4"/>
    <property type="match status" value="1"/>
</dbReference>
<feature type="domain" description="Agglutinin" evidence="2">
    <location>
        <begin position="146"/>
        <end position="282"/>
    </location>
</feature>
<dbReference type="GeneID" id="110712380"/>
<name>A0A803M6Y0_CHEQI</name>
<dbReference type="SUPFAM" id="SSF50382">
    <property type="entry name" value="Agglutinin"/>
    <property type="match status" value="2"/>
</dbReference>
<dbReference type="CDD" id="cd20216">
    <property type="entry name" value="PFM_HFR-2-like"/>
    <property type="match status" value="1"/>
</dbReference>
<dbReference type="OrthoDB" id="4948898at2759"/>
<dbReference type="SMR" id="A0A803M6Y0"/>
<organism evidence="3 4">
    <name type="scientific">Chenopodium quinoa</name>
    <name type="common">Quinoa</name>
    <dbReference type="NCBI Taxonomy" id="63459"/>
    <lineage>
        <taxon>Eukaryota</taxon>
        <taxon>Viridiplantae</taxon>
        <taxon>Streptophyta</taxon>
        <taxon>Embryophyta</taxon>
        <taxon>Tracheophyta</taxon>
        <taxon>Spermatophyta</taxon>
        <taxon>Magnoliopsida</taxon>
        <taxon>eudicotyledons</taxon>
        <taxon>Gunneridae</taxon>
        <taxon>Pentapetalae</taxon>
        <taxon>Caryophyllales</taxon>
        <taxon>Chenopodiaceae</taxon>
        <taxon>Chenopodioideae</taxon>
        <taxon>Atripliceae</taxon>
        <taxon>Chenopodium</taxon>
    </lineage>
</organism>
<dbReference type="EnsemblPlants" id="AUR62024203-RA">
    <property type="protein sequence ID" value="AUR62024203-RA:cds"/>
    <property type="gene ID" value="AUR62024203"/>
</dbReference>
<feature type="compositionally biased region" description="Acidic residues" evidence="1">
    <location>
        <begin position="501"/>
        <end position="514"/>
    </location>
</feature>
<dbReference type="Gene3D" id="2.80.10.50">
    <property type="match status" value="2"/>
</dbReference>
<evidence type="ECO:0000259" key="2">
    <source>
        <dbReference type="SMART" id="SM00791"/>
    </source>
</evidence>
<dbReference type="OMA" id="SKHARKY"/>
<dbReference type="SMART" id="SM00791">
    <property type="entry name" value="Agglutinin"/>
    <property type="match status" value="1"/>
</dbReference>
<keyword evidence="4" id="KW-1185">Reference proteome</keyword>
<dbReference type="AlphaFoldDB" id="A0A803M6Y0"/>
<protein>
    <recommendedName>
        <fullName evidence="2">Agglutinin domain-containing protein</fullName>
    </recommendedName>
</protein>
<reference evidence="3" key="2">
    <citation type="submission" date="2021-03" db="UniProtKB">
        <authorList>
            <consortium name="EnsemblPlants"/>
        </authorList>
    </citation>
    <scope>IDENTIFICATION</scope>
</reference>
<sequence>MAGLPRLVTLMSSSRFFQYETGTGELHATLRNTSDTVISENNFTLFEVVSTRARDMVHIKSCYNNRYLRLNPTGVYIYASADELQEDRSERSCTLFRVVISGNNVRFFHQSDNVDRAVIIYQGGVLGVRQGNQAFSLLFRDMTTFVNLPKHVMFKGNDGNYLRARKNRNLVFVANDPTDPRVHHIATLSPLSGNFSLLSTRFNLYWERINGDWLQCNSSRPFAANTVFRPVRQGFGIQNSTIALLNTNNNSYCERWTSGGNAGRIRASSSTVPPNAVLTVEETVRDRKISDIRYHIEDARIYNMVPLQAVNQTVFNYGYHDERQEVKFAYTEVIEEKFTSSHSWKLSVKATIRVRLIPVILQGKLTTTASYGGSVEWSKMKRVERTVTGSTTATVPARSSTRVTLIVGQGSMDVPYSYRQSDILMDGTFEEKTLHDGLFSGLSTFEFQYTIEEPQSLPRNAMPPIGHDDIVIVPGETIDLPRMAISREVDQVKVEGKEDELVSMEEDCGGEGNEEPVPLPVPSKL</sequence>
<dbReference type="InterPro" id="IPR053237">
    <property type="entry name" value="Natterin_C"/>
</dbReference>
<reference evidence="3" key="1">
    <citation type="journal article" date="2017" name="Nature">
        <title>The genome of Chenopodium quinoa.</title>
        <authorList>
            <person name="Jarvis D.E."/>
            <person name="Ho Y.S."/>
            <person name="Lightfoot D.J."/>
            <person name="Schmoeckel S.M."/>
            <person name="Li B."/>
            <person name="Borm T.J.A."/>
            <person name="Ohyanagi H."/>
            <person name="Mineta K."/>
            <person name="Michell C.T."/>
            <person name="Saber N."/>
            <person name="Kharbatia N.M."/>
            <person name="Rupper R.R."/>
            <person name="Sharp A.R."/>
            <person name="Dally N."/>
            <person name="Boughton B.A."/>
            <person name="Woo Y.H."/>
            <person name="Gao G."/>
            <person name="Schijlen E.G.W.M."/>
            <person name="Guo X."/>
            <person name="Momin A.A."/>
            <person name="Negrao S."/>
            <person name="Al-Babili S."/>
            <person name="Gehring C."/>
            <person name="Roessner U."/>
            <person name="Jung C."/>
            <person name="Murphy K."/>
            <person name="Arold S.T."/>
            <person name="Gojobori T."/>
            <person name="van der Linden C.G."/>
            <person name="van Loo E.N."/>
            <person name="Jellen E.N."/>
            <person name="Maughan P.J."/>
            <person name="Tester M."/>
        </authorList>
    </citation>
    <scope>NUCLEOTIDE SEQUENCE [LARGE SCALE GENOMIC DNA]</scope>
    <source>
        <strain evidence="3">cv. PI 614886</strain>
    </source>
</reference>
<dbReference type="RefSeq" id="XP_021746528.1">
    <property type="nucleotide sequence ID" value="XM_021890836.1"/>
</dbReference>
<gene>
    <name evidence="3" type="primary">LOC110712380</name>
</gene>
<evidence type="ECO:0000256" key="1">
    <source>
        <dbReference type="SAM" id="MobiDB-lite"/>
    </source>
</evidence>
<dbReference type="SUPFAM" id="SSF56973">
    <property type="entry name" value="Aerolisin/ETX pore-forming domain"/>
    <property type="match status" value="1"/>
</dbReference>
<dbReference type="InterPro" id="IPR008998">
    <property type="entry name" value="Agglutinin"/>
</dbReference>
<dbReference type="Gene3D" id="2.170.15.10">
    <property type="entry name" value="Proaerolysin, chain A, domain 3"/>
    <property type="match status" value="1"/>
</dbReference>
<proteinExistence type="predicted"/>
<dbReference type="Pfam" id="PF07468">
    <property type="entry name" value="Agglutinin"/>
    <property type="match status" value="2"/>
</dbReference>